<dbReference type="Proteomes" id="UP001152747">
    <property type="component" value="Unassembled WGS sequence"/>
</dbReference>
<dbReference type="EMBL" id="CANHGI010000005">
    <property type="protein sequence ID" value="CAI5452214.1"/>
    <property type="molecule type" value="Genomic_DNA"/>
</dbReference>
<proteinExistence type="predicted"/>
<keyword evidence="2" id="KW-0472">Membrane</keyword>
<dbReference type="OrthoDB" id="5855105at2759"/>
<evidence type="ECO:0000313" key="4">
    <source>
        <dbReference type="Proteomes" id="UP001152747"/>
    </source>
</evidence>
<protein>
    <submittedName>
        <fullName evidence="3">Uncharacterized protein</fullName>
    </submittedName>
</protein>
<organism evidence="3 4">
    <name type="scientific">Caenorhabditis angaria</name>
    <dbReference type="NCBI Taxonomy" id="860376"/>
    <lineage>
        <taxon>Eukaryota</taxon>
        <taxon>Metazoa</taxon>
        <taxon>Ecdysozoa</taxon>
        <taxon>Nematoda</taxon>
        <taxon>Chromadorea</taxon>
        <taxon>Rhabditida</taxon>
        <taxon>Rhabditina</taxon>
        <taxon>Rhabditomorpha</taxon>
        <taxon>Rhabditoidea</taxon>
        <taxon>Rhabditidae</taxon>
        <taxon>Peloderinae</taxon>
        <taxon>Caenorhabditis</taxon>
    </lineage>
</organism>
<accession>A0A9P1N730</accession>
<evidence type="ECO:0000313" key="3">
    <source>
        <dbReference type="EMBL" id="CAI5452214.1"/>
    </source>
</evidence>
<evidence type="ECO:0000256" key="1">
    <source>
        <dbReference type="SAM" id="MobiDB-lite"/>
    </source>
</evidence>
<keyword evidence="2" id="KW-1133">Transmembrane helix</keyword>
<sequence length="116" mass="13180">MRKEKFNLTSTMDRNYSLDVNDLNAVFIILTLGVFILALIAMVFLICRVNLCKKSSSRRNPRRTSQIPHVLITQHSSDKSPISLDGNDIDFIDSKTTNLVSSTRQIDSVHQKNLNM</sequence>
<dbReference type="AlphaFoldDB" id="A0A9P1N730"/>
<evidence type="ECO:0000256" key="2">
    <source>
        <dbReference type="SAM" id="Phobius"/>
    </source>
</evidence>
<keyword evidence="2" id="KW-0812">Transmembrane</keyword>
<keyword evidence="4" id="KW-1185">Reference proteome</keyword>
<comment type="caution">
    <text evidence="3">The sequence shown here is derived from an EMBL/GenBank/DDBJ whole genome shotgun (WGS) entry which is preliminary data.</text>
</comment>
<feature type="region of interest" description="Disordered" evidence="1">
    <location>
        <begin position="55"/>
        <end position="83"/>
    </location>
</feature>
<gene>
    <name evidence="3" type="ORF">CAMP_LOCUS14851</name>
</gene>
<reference evidence="3" key="1">
    <citation type="submission" date="2022-11" db="EMBL/GenBank/DDBJ databases">
        <authorList>
            <person name="Kikuchi T."/>
        </authorList>
    </citation>
    <scope>NUCLEOTIDE SEQUENCE</scope>
    <source>
        <strain evidence="3">PS1010</strain>
    </source>
</reference>
<feature type="transmembrane region" description="Helical" evidence="2">
    <location>
        <begin position="25"/>
        <end position="51"/>
    </location>
</feature>
<name>A0A9P1N730_9PELO</name>